<feature type="coiled-coil region" evidence="9">
    <location>
        <begin position="299"/>
        <end position="329"/>
    </location>
</feature>
<reference evidence="12 13" key="1">
    <citation type="submission" date="2018-10" db="EMBL/GenBank/DDBJ databases">
        <title>Complete genome sequence of Malassezia restricta CBS 7877.</title>
        <authorList>
            <person name="Morand S.C."/>
            <person name="Bertignac M."/>
            <person name="Iltis A."/>
            <person name="Kolder I."/>
            <person name="Pirovano W."/>
            <person name="Jourdain R."/>
            <person name="Clavaud C."/>
        </authorList>
    </citation>
    <scope>NUCLEOTIDE SEQUENCE [LARGE SCALE GENOMIC DNA]</scope>
    <source>
        <strain evidence="12 13">CBS 7877</strain>
    </source>
</reference>
<dbReference type="VEuPathDB" id="FungiDB:DNF11_1441"/>
<evidence type="ECO:0000256" key="6">
    <source>
        <dbReference type="ARBA" id="ARBA00023006"/>
    </source>
</evidence>
<dbReference type="PROSITE" id="PS50195">
    <property type="entry name" value="PX"/>
    <property type="match status" value="1"/>
</dbReference>
<feature type="region of interest" description="Disordered" evidence="10">
    <location>
        <begin position="1"/>
        <end position="21"/>
    </location>
</feature>
<evidence type="ECO:0000256" key="7">
    <source>
        <dbReference type="ARBA" id="ARBA00023121"/>
    </source>
</evidence>
<comment type="similarity">
    <text evidence="2">Belongs to the sorting nexin family.</text>
</comment>
<dbReference type="STRING" id="425264.A0A3G2S2U6"/>
<keyword evidence="5" id="KW-0653">Protein transport</keyword>
<dbReference type="Proteomes" id="UP000269793">
    <property type="component" value="Chromosome II"/>
</dbReference>
<sequence length="521" mass="58957">MTDDGPRASLSAHDGEEHMHSQIRITDALSSTEFSKSSYIVYVISSPGHEAKRRYSDFEALREALEKLHPTLIIPPIPSKHSLLDYATNPVRAKNDPALIARRKRMLERFLQRLDTHPVLSIDVVFRRFLEARYSWHEIAHTPPLSTLPKSNLNAPPQHPSHPDAPACYAFLPTPTAPSKLHTPDAHFLDAEGFTHRFESFMASTMEPSNRRLVHRWRDIAADYADLGALLNAQSLAEQTQLAPAIESTGKAADTTYVALSDMLHDWDAHVSEPIHEYTQYASILSRLLRWRHLKHQQYEMAQDMLESKSQHLAECEREEAQAARLSKALETGGTSLLDKRRTQAPMSSVYGRAAESDAEDEVPSPAEATEPSTDDDLTSMWARKAASPHMPPAAPPQRGFLGSLTNRFAHVVDLDPNRTRQNAISRLREEVLHLQEAIEYTAQDLAYTNKTIQASLDRFQRIKVQDIKQLMLDLARMQRAYCSKSLDAWREARDQIEHIDDATWEHMPAARLSASTHDRT</sequence>
<dbReference type="GO" id="GO:0042147">
    <property type="term" value="P:retrograde transport, endosome to Golgi"/>
    <property type="evidence" value="ECO:0007669"/>
    <property type="project" value="InterPro"/>
</dbReference>
<dbReference type="Gene3D" id="1.20.1270.60">
    <property type="entry name" value="Arfaptin homology (AH) domain/BAR domain"/>
    <property type="match status" value="2"/>
</dbReference>
<evidence type="ECO:0000256" key="5">
    <source>
        <dbReference type="ARBA" id="ARBA00022927"/>
    </source>
</evidence>
<feature type="domain" description="PX" evidence="11">
    <location>
        <begin position="17"/>
        <end position="136"/>
    </location>
</feature>
<evidence type="ECO:0000313" key="13">
    <source>
        <dbReference type="Proteomes" id="UP000269793"/>
    </source>
</evidence>
<dbReference type="GO" id="GO:0005829">
    <property type="term" value="C:cytosol"/>
    <property type="evidence" value="ECO:0007669"/>
    <property type="project" value="GOC"/>
</dbReference>
<dbReference type="InterPro" id="IPR051079">
    <property type="entry name" value="Sorting_Nexin_Autophagy"/>
</dbReference>
<proteinExistence type="inferred from homology"/>
<keyword evidence="13" id="KW-1185">Reference proteome</keyword>
<dbReference type="EMBL" id="CP033149">
    <property type="protein sequence ID" value="AYO42391.1"/>
    <property type="molecule type" value="Genomic_DNA"/>
</dbReference>
<dbReference type="GO" id="GO:0035091">
    <property type="term" value="F:phosphatidylinositol binding"/>
    <property type="evidence" value="ECO:0007669"/>
    <property type="project" value="InterPro"/>
</dbReference>
<dbReference type="SUPFAM" id="SSF64268">
    <property type="entry name" value="PX domain"/>
    <property type="match status" value="1"/>
</dbReference>
<feature type="region of interest" description="Disordered" evidence="10">
    <location>
        <begin position="335"/>
        <end position="377"/>
    </location>
</feature>
<evidence type="ECO:0000259" key="11">
    <source>
        <dbReference type="PROSITE" id="PS50195"/>
    </source>
</evidence>
<evidence type="ECO:0000256" key="2">
    <source>
        <dbReference type="ARBA" id="ARBA00010883"/>
    </source>
</evidence>
<keyword evidence="6" id="KW-0072">Autophagy</keyword>
<dbReference type="CDD" id="cd06867">
    <property type="entry name" value="PX_SNX41_42"/>
    <property type="match status" value="1"/>
</dbReference>
<dbReference type="InterPro" id="IPR001683">
    <property type="entry name" value="PX_dom"/>
</dbReference>
<dbReference type="InterPro" id="IPR036871">
    <property type="entry name" value="PX_dom_sf"/>
</dbReference>
<keyword evidence="4" id="KW-0967">Endosome</keyword>
<dbReference type="AlphaFoldDB" id="A0A3G2S2U6"/>
<dbReference type="Gene3D" id="3.30.1520.10">
    <property type="entry name" value="Phox-like domain"/>
    <property type="match status" value="1"/>
</dbReference>
<dbReference type="OrthoDB" id="289314at2759"/>
<evidence type="ECO:0000313" key="12">
    <source>
        <dbReference type="EMBL" id="AYO42391.1"/>
    </source>
</evidence>
<gene>
    <name evidence="12" type="primary">SNX41</name>
    <name evidence="12" type="ORF">DNF11_1441</name>
</gene>
<evidence type="ECO:0000256" key="1">
    <source>
        <dbReference type="ARBA" id="ARBA00004481"/>
    </source>
</evidence>
<keyword evidence="3" id="KW-0813">Transport</keyword>
<dbReference type="PANTHER" id="PTHR46979:SF2">
    <property type="entry name" value="SORTING NEXIN-41"/>
    <property type="match status" value="1"/>
</dbReference>
<evidence type="ECO:0000256" key="8">
    <source>
        <dbReference type="ARBA" id="ARBA00023136"/>
    </source>
</evidence>
<dbReference type="GO" id="GO:0006914">
    <property type="term" value="P:autophagy"/>
    <property type="evidence" value="ECO:0007669"/>
    <property type="project" value="UniProtKB-KW"/>
</dbReference>
<dbReference type="GO" id="GO:0010008">
    <property type="term" value="C:endosome membrane"/>
    <property type="evidence" value="ECO:0007669"/>
    <property type="project" value="UniProtKB-SubCell"/>
</dbReference>
<organism evidence="12 13">
    <name type="scientific">Malassezia restricta (strain ATCC 96810 / NBRC 103918 / CBS 7877)</name>
    <name type="common">Seborrheic dermatitis infection agent</name>
    <dbReference type="NCBI Taxonomy" id="425264"/>
    <lineage>
        <taxon>Eukaryota</taxon>
        <taxon>Fungi</taxon>
        <taxon>Dikarya</taxon>
        <taxon>Basidiomycota</taxon>
        <taxon>Ustilaginomycotina</taxon>
        <taxon>Malasseziomycetes</taxon>
        <taxon>Malasseziales</taxon>
        <taxon>Malasseziaceae</taxon>
        <taxon>Malassezia</taxon>
    </lineage>
</organism>
<keyword evidence="8" id="KW-0472">Membrane</keyword>
<keyword evidence="7" id="KW-0446">Lipid-binding</keyword>
<evidence type="ECO:0000256" key="9">
    <source>
        <dbReference type="SAM" id="Coils"/>
    </source>
</evidence>
<dbReference type="PANTHER" id="PTHR46979">
    <property type="entry name" value="SORTING NEXIN-41"/>
    <property type="match status" value="1"/>
</dbReference>
<protein>
    <submittedName>
        <fullName evidence="12">Sorting nexin-41</fullName>
    </submittedName>
</protein>
<name>A0A3G2S2U6_MALR7</name>
<evidence type="ECO:0000256" key="4">
    <source>
        <dbReference type="ARBA" id="ARBA00022753"/>
    </source>
</evidence>
<evidence type="ECO:0000256" key="3">
    <source>
        <dbReference type="ARBA" id="ARBA00022448"/>
    </source>
</evidence>
<accession>A0A3G2S2U6</accession>
<comment type="subcellular location">
    <subcellularLocation>
        <location evidence="1">Endosome membrane</location>
        <topology evidence="1">Peripheral membrane protein</topology>
    </subcellularLocation>
</comment>
<dbReference type="InterPro" id="IPR044106">
    <property type="entry name" value="PX_Snx41/Atg20"/>
</dbReference>
<evidence type="ECO:0000256" key="10">
    <source>
        <dbReference type="SAM" id="MobiDB-lite"/>
    </source>
</evidence>
<dbReference type="GO" id="GO:0015031">
    <property type="term" value="P:protein transport"/>
    <property type="evidence" value="ECO:0007669"/>
    <property type="project" value="UniProtKB-KW"/>
</dbReference>
<dbReference type="Pfam" id="PF00787">
    <property type="entry name" value="PX"/>
    <property type="match status" value="1"/>
</dbReference>
<dbReference type="SMART" id="SM00312">
    <property type="entry name" value="PX"/>
    <property type="match status" value="1"/>
</dbReference>
<dbReference type="InterPro" id="IPR027267">
    <property type="entry name" value="AH/BAR_dom_sf"/>
</dbReference>
<keyword evidence="9" id="KW-0175">Coiled coil</keyword>